<evidence type="ECO:0000256" key="1">
    <source>
        <dbReference type="SAM" id="MobiDB-lite"/>
    </source>
</evidence>
<feature type="compositionally biased region" description="Polar residues" evidence="1">
    <location>
        <begin position="27"/>
        <end position="40"/>
    </location>
</feature>
<name>A0A9P0NVG5_ACAOB</name>
<protein>
    <submittedName>
        <fullName evidence="2">Uncharacterized protein</fullName>
    </submittedName>
</protein>
<comment type="caution">
    <text evidence="2">The sequence shown here is derived from an EMBL/GenBank/DDBJ whole genome shotgun (WGS) entry which is preliminary data.</text>
</comment>
<gene>
    <name evidence="2" type="ORF">ACAOBT_LOCUS476</name>
</gene>
<evidence type="ECO:0000313" key="3">
    <source>
        <dbReference type="Proteomes" id="UP001152888"/>
    </source>
</evidence>
<reference evidence="2" key="1">
    <citation type="submission" date="2022-03" db="EMBL/GenBank/DDBJ databases">
        <authorList>
            <person name="Sayadi A."/>
        </authorList>
    </citation>
    <scope>NUCLEOTIDE SEQUENCE</scope>
</reference>
<proteinExistence type="predicted"/>
<feature type="region of interest" description="Disordered" evidence="1">
    <location>
        <begin position="27"/>
        <end position="64"/>
    </location>
</feature>
<accession>A0A9P0NVG5</accession>
<dbReference type="EMBL" id="CAKOFQ010006653">
    <property type="protein sequence ID" value="CAH1954303.1"/>
    <property type="molecule type" value="Genomic_DNA"/>
</dbReference>
<dbReference type="Proteomes" id="UP001152888">
    <property type="component" value="Unassembled WGS sequence"/>
</dbReference>
<keyword evidence="3" id="KW-1185">Reference proteome</keyword>
<evidence type="ECO:0000313" key="2">
    <source>
        <dbReference type="EMBL" id="CAH1954303.1"/>
    </source>
</evidence>
<sequence>MFGDVQPQSERIFVPFCNCRRNMDLSQYSRNQKPKNNQDSGFHMVSVLQRRPRRDSNFTGLAHH</sequence>
<organism evidence="2 3">
    <name type="scientific">Acanthoscelides obtectus</name>
    <name type="common">Bean weevil</name>
    <name type="synonym">Bruchus obtectus</name>
    <dbReference type="NCBI Taxonomy" id="200917"/>
    <lineage>
        <taxon>Eukaryota</taxon>
        <taxon>Metazoa</taxon>
        <taxon>Ecdysozoa</taxon>
        <taxon>Arthropoda</taxon>
        <taxon>Hexapoda</taxon>
        <taxon>Insecta</taxon>
        <taxon>Pterygota</taxon>
        <taxon>Neoptera</taxon>
        <taxon>Endopterygota</taxon>
        <taxon>Coleoptera</taxon>
        <taxon>Polyphaga</taxon>
        <taxon>Cucujiformia</taxon>
        <taxon>Chrysomeloidea</taxon>
        <taxon>Chrysomelidae</taxon>
        <taxon>Bruchinae</taxon>
        <taxon>Bruchini</taxon>
        <taxon>Acanthoscelides</taxon>
    </lineage>
</organism>
<dbReference type="AlphaFoldDB" id="A0A9P0NVG5"/>